<protein>
    <submittedName>
        <fullName evidence="2">Uncharacterized protein</fullName>
    </submittedName>
</protein>
<evidence type="ECO:0000313" key="3">
    <source>
        <dbReference type="Proteomes" id="UP000662931"/>
    </source>
</evidence>
<dbReference type="EMBL" id="CP064815">
    <property type="protein sequence ID" value="QPG75879.1"/>
    <property type="molecule type" value="Genomic_DNA"/>
</dbReference>
<keyword evidence="1" id="KW-0812">Transmembrane</keyword>
<name>A0A875S857_EENNA</name>
<keyword evidence="1" id="KW-1133">Transmembrane helix</keyword>
<gene>
    <name evidence="2" type="ORF">FOA43_003265</name>
</gene>
<dbReference type="RefSeq" id="XP_038779444.1">
    <property type="nucleotide sequence ID" value="XM_038923516.1"/>
</dbReference>
<dbReference type="AlphaFoldDB" id="A0A875S857"/>
<reference evidence="2" key="1">
    <citation type="submission" date="2020-10" db="EMBL/GenBank/DDBJ databases">
        <authorList>
            <person name="Roach M.J.R."/>
        </authorList>
    </citation>
    <scope>NUCLEOTIDE SEQUENCE</scope>
    <source>
        <strain evidence="2">CBS 1945</strain>
    </source>
</reference>
<dbReference type="KEGG" id="bnn:FOA43_003265"/>
<evidence type="ECO:0000313" key="2">
    <source>
        <dbReference type="EMBL" id="QPG75879.1"/>
    </source>
</evidence>
<dbReference type="OrthoDB" id="4082764at2759"/>
<dbReference type="Proteomes" id="UP000662931">
    <property type="component" value="Chromosome 4"/>
</dbReference>
<feature type="transmembrane region" description="Helical" evidence="1">
    <location>
        <begin position="107"/>
        <end position="127"/>
    </location>
</feature>
<proteinExistence type="predicted"/>
<evidence type="ECO:0000256" key="1">
    <source>
        <dbReference type="SAM" id="Phobius"/>
    </source>
</evidence>
<dbReference type="Pfam" id="PF11124">
    <property type="entry name" value="Pho86"/>
    <property type="match status" value="1"/>
</dbReference>
<keyword evidence="3" id="KW-1185">Reference proteome</keyword>
<accession>A0A875S857</accession>
<dbReference type="GeneID" id="62196665"/>
<feature type="transmembrane region" description="Helical" evidence="1">
    <location>
        <begin position="56"/>
        <end position="75"/>
    </location>
</feature>
<keyword evidence="1" id="KW-0472">Membrane</keyword>
<organism evidence="2 3">
    <name type="scientific">Eeniella nana</name>
    <name type="common">Yeast</name>
    <name type="synonym">Brettanomyces nanus</name>
    <dbReference type="NCBI Taxonomy" id="13502"/>
    <lineage>
        <taxon>Eukaryota</taxon>
        <taxon>Fungi</taxon>
        <taxon>Dikarya</taxon>
        <taxon>Ascomycota</taxon>
        <taxon>Saccharomycotina</taxon>
        <taxon>Pichiomycetes</taxon>
        <taxon>Pichiales</taxon>
        <taxon>Pichiaceae</taxon>
        <taxon>Brettanomyces</taxon>
    </lineage>
</organism>
<sequence length="300" mass="34200">MQSQGQIDPKLNESLPVEEVPKLEISYVTPNCAEAVVNLQMDYLLSRKSKLTKKMLGAKGIIAIIIGWASLVSYYRLGDYFSDYTFQNGFQNGLFKLLLNSSFRYNAVETISVVLLGMVTIWVNLFLQTNFLKEESVGVPERQKDYFGADMKEYSLLALNDKKKKLCSDKRKKVEFFKTNSVIIVYRSTPIAFAVKQVVQDNDDALIYRITGLGIRRVYIQAGVLTDLITCTIKNLPLVTSRTVKCYIDVYNFEGAEKHILKRLGFNLEKTQPTNHGFILDTLFGFRKETFVYTIAPNND</sequence>
<dbReference type="InterPro" id="IPR024297">
    <property type="entry name" value="Pho86"/>
</dbReference>